<dbReference type="GeneTree" id="ENSGT01030000234633"/>
<reference evidence="10" key="2">
    <citation type="submission" date="2025-09" db="UniProtKB">
        <authorList>
            <consortium name="Ensembl"/>
        </authorList>
    </citation>
    <scope>IDENTIFICATION</scope>
</reference>
<evidence type="ECO:0000256" key="8">
    <source>
        <dbReference type="SAM" id="SignalP"/>
    </source>
</evidence>
<reference evidence="10" key="1">
    <citation type="submission" date="2025-08" db="UniProtKB">
        <authorList>
            <consortium name="Ensembl"/>
        </authorList>
    </citation>
    <scope>IDENTIFICATION</scope>
</reference>
<proteinExistence type="predicted"/>
<feature type="coiled-coil region" evidence="6">
    <location>
        <begin position="766"/>
        <end position="808"/>
    </location>
</feature>
<dbReference type="Pfam" id="PF07546">
    <property type="entry name" value="EMI"/>
    <property type="match status" value="1"/>
</dbReference>
<dbReference type="GO" id="GO:0005576">
    <property type="term" value="C:extracellular region"/>
    <property type="evidence" value="ECO:0007669"/>
    <property type="project" value="UniProtKB-SubCell"/>
</dbReference>
<keyword evidence="3" id="KW-0272">Extracellular matrix</keyword>
<keyword evidence="2" id="KW-0964">Secreted</keyword>
<dbReference type="PANTHER" id="PTHR15427">
    <property type="entry name" value="EMILIN ELASTIN MICROFIBRIL INTERFACE-LOCATED PROTEIN ELASTIN MICROFIBRIL INTERFACER"/>
    <property type="match status" value="1"/>
</dbReference>
<evidence type="ECO:0000313" key="11">
    <source>
        <dbReference type="Proteomes" id="UP000257200"/>
    </source>
</evidence>
<feature type="chain" id="PRO_5018584579" evidence="8">
    <location>
        <begin position="25"/>
        <end position="919"/>
    </location>
</feature>
<dbReference type="InterPro" id="IPR011489">
    <property type="entry name" value="EMI_domain"/>
</dbReference>
<dbReference type="AlphaFoldDB" id="A0A3Q1EVE4"/>
<comment type="subcellular location">
    <subcellularLocation>
        <location evidence="1">Secreted</location>
        <location evidence="1">Extracellular space</location>
        <location evidence="1">Extracellular matrix</location>
    </subcellularLocation>
</comment>
<dbReference type="Ensembl" id="ENSAPOT00000003691.1">
    <property type="protein sequence ID" value="ENSAPOP00000008178.1"/>
    <property type="gene ID" value="ENSAPOG00000010265.1"/>
</dbReference>
<evidence type="ECO:0000256" key="3">
    <source>
        <dbReference type="ARBA" id="ARBA00022530"/>
    </source>
</evidence>
<keyword evidence="11" id="KW-1185">Reference proteome</keyword>
<keyword evidence="4 8" id="KW-0732">Signal</keyword>
<organism evidence="10 11">
    <name type="scientific">Acanthochromis polyacanthus</name>
    <name type="common">spiny chromis</name>
    <dbReference type="NCBI Taxonomy" id="80966"/>
    <lineage>
        <taxon>Eukaryota</taxon>
        <taxon>Metazoa</taxon>
        <taxon>Chordata</taxon>
        <taxon>Craniata</taxon>
        <taxon>Vertebrata</taxon>
        <taxon>Euteleostomi</taxon>
        <taxon>Actinopterygii</taxon>
        <taxon>Neopterygii</taxon>
        <taxon>Teleostei</taxon>
        <taxon>Neoteleostei</taxon>
        <taxon>Acanthomorphata</taxon>
        <taxon>Ovalentaria</taxon>
        <taxon>Pomacentridae</taxon>
        <taxon>Acanthochromis</taxon>
    </lineage>
</organism>
<evidence type="ECO:0000256" key="1">
    <source>
        <dbReference type="ARBA" id="ARBA00004498"/>
    </source>
</evidence>
<dbReference type="PANTHER" id="PTHR15427:SF2">
    <property type="entry name" value="EMILIN-3"/>
    <property type="match status" value="1"/>
</dbReference>
<feature type="signal peptide" evidence="8">
    <location>
        <begin position="1"/>
        <end position="24"/>
    </location>
</feature>
<dbReference type="InParanoid" id="A0A3Q1EVE4"/>
<evidence type="ECO:0000259" key="9">
    <source>
        <dbReference type="PROSITE" id="PS51041"/>
    </source>
</evidence>
<evidence type="ECO:0000313" key="10">
    <source>
        <dbReference type="Ensembl" id="ENSAPOP00000008178.1"/>
    </source>
</evidence>
<name>A0A3Q1EVE4_9TELE</name>
<evidence type="ECO:0000256" key="2">
    <source>
        <dbReference type="ARBA" id="ARBA00022525"/>
    </source>
</evidence>
<feature type="coiled-coil region" evidence="6">
    <location>
        <begin position="616"/>
        <end position="643"/>
    </location>
</feature>
<dbReference type="GO" id="GO:0031012">
    <property type="term" value="C:extracellular matrix"/>
    <property type="evidence" value="ECO:0007669"/>
    <property type="project" value="TreeGrafter"/>
</dbReference>
<sequence>MRTKRCQLLAQFFLLGVLISVVDSKGTFYGGHVNPFYGSRYNLYKAGLNPHYSPNKPMTRHKNFCAYVVQKNITCTMQDGVATYVKAEYTTKCIWGQKCPVVMYRTFYKPKYKVGFKTVTELEWRCCPGNSGENCHDGPTSLPDVMMPPFKGAGLPHRPGMKGFPHGPRPPVDQKPGGGQLEPGKPFPGVPDHRPIPTGQLPAGNGKPNYGTKFGISGVTGERLDRMEEDLRRLTQGLDTLNGVVAGLEERLRTSLREDTNKLLVSLLPNAPRGSDSTVGFGVIPDGTPDGLEGGERFTGFGDLAGRVTEVRDELRAKTHMIEEIQGMVLGHDGQLKRLLEGAIGRPIPGPGSTSHLDEILDAKLAGVRAEILDGFERRLTGLENHCDQKIGEVQRQCHRDHMDGQEQMQQSLDGRETGLREELGSLQAQIQGLTLTESCCGQVNSLSQRVLLLEDTVKGLTESQRQLQTALTDQSIHIETLIETRLVDIEGRLNATSGGPDGVEGLPGDLDGFKTMLEDKLKTLEERVFVAVEELSNATAPALLEGQVVPALETEIESVRRRVEGDLSGIQKQLIDLELLCTSSCAPSAPPAGGVTGTEIVEECEGMDKKMTDRLDSHSDQLDRLNNTLQNLLFRIAQEETEGTVQGEITLLKVNINSVNRTLKGLKDSISFIAGEVGHANTTWEQREHQIVNQVQGITKLMGHQASLLGAGERRLAQLKGELVALKRQLAGELRGCRTTAIEVQKEVKDVDSRVSQVEGQCNSLGELAEHLERIRAELEKHSDSYLSEVNGTLTIHSEQLAELKNEVKDCVAFFFYKKRDFMCAPHFSSDVHRFSPLSFRSHLHSCKLTELVKVFSHKLFTPVPPDVLGVQSISDARRSRHKIQRRAYGCIAGQYFPRELFYRAFVCFFLSDHDCFV</sequence>
<dbReference type="PROSITE" id="PS51041">
    <property type="entry name" value="EMI"/>
    <property type="match status" value="1"/>
</dbReference>
<protein>
    <submittedName>
        <fullName evidence="10">Elastin microfibril interfacer 3</fullName>
    </submittedName>
</protein>
<dbReference type="Proteomes" id="UP000257200">
    <property type="component" value="Unplaced"/>
</dbReference>
<keyword evidence="5" id="KW-1015">Disulfide bond</keyword>
<accession>A0A3Q1EVE4</accession>
<evidence type="ECO:0000256" key="4">
    <source>
        <dbReference type="ARBA" id="ARBA00022729"/>
    </source>
</evidence>
<dbReference type="InterPro" id="IPR050392">
    <property type="entry name" value="Collagen/C1q_domain"/>
</dbReference>
<keyword evidence="6" id="KW-0175">Coiled coil</keyword>
<feature type="region of interest" description="Disordered" evidence="7">
    <location>
        <begin position="156"/>
        <end position="211"/>
    </location>
</feature>
<evidence type="ECO:0000256" key="7">
    <source>
        <dbReference type="SAM" id="MobiDB-lite"/>
    </source>
</evidence>
<evidence type="ECO:0000256" key="5">
    <source>
        <dbReference type="ARBA" id="ARBA00023157"/>
    </source>
</evidence>
<feature type="domain" description="EMI" evidence="9">
    <location>
        <begin position="61"/>
        <end position="137"/>
    </location>
</feature>
<evidence type="ECO:0000256" key="6">
    <source>
        <dbReference type="SAM" id="Coils"/>
    </source>
</evidence>